<gene>
    <name evidence="2" type="ORF">AVEN_200090_1</name>
</gene>
<name>A0A4Y2V0K0_ARAVE</name>
<dbReference type="Proteomes" id="UP000499080">
    <property type="component" value="Unassembled WGS sequence"/>
</dbReference>
<dbReference type="EMBL" id="BGPR01041057">
    <property type="protein sequence ID" value="GBO17287.1"/>
    <property type="molecule type" value="Genomic_DNA"/>
</dbReference>
<keyword evidence="3" id="KW-1185">Reference proteome</keyword>
<evidence type="ECO:0000256" key="1">
    <source>
        <dbReference type="SAM" id="MobiDB-lite"/>
    </source>
</evidence>
<dbReference type="AlphaFoldDB" id="A0A4Y2V0K0"/>
<reference evidence="2 3" key="1">
    <citation type="journal article" date="2019" name="Sci. Rep.">
        <title>Orb-weaving spider Araneus ventricosus genome elucidates the spidroin gene catalogue.</title>
        <authorList>
            <person name="Kono N."/>
            <person name="Nakamura H."/>
            <person name="Ohtoshi R."/>
            <person name="Moran D.A.P."/>
            <person name="Shinohara A."/>
            <person name="Yoshida Y."/>
            <person name="Fujiwara M."/>
            <person name="Mori M."/>
            <person name="Tomita M."/>
            <person name="Arakawa K."/>
        </authorList>
    </citation>
    <scope>NUCLEOTIDE SEQUENCE [LARGE SCALE GENOMIC DNA]</scope>
</reference>
<proteinExistence type="predicted"/>
<sequence>MCRSFTNQGDAWPTIYRSVFAAWEPTSYRASWQTRQSATDHWLQWRSSRVLNKLLASATKSRHQSTAGRRGHTQKGKPAREEARRCPIHISTGH</sequence>
<accession>A0A4Y2V0K0</accession>
<comment type="caution">
    <text evidence="2">The sequence shown here is derived from an EMBL/GenBank/DDBJ whole genome shotgun (WGS) entry which is preliminary data.</text>
</comment>
<organism evidence="2 3">
    <name type="scientific">Araneus ventricosus</name>
    <name type="common">Orbweaver spider</name>
    <name type="synonym">Epeira ventricosa</name>
    <dbReference type="NCBI Taxonomy" id="182803"/>
    <lineage>
        <taxon>Eukaryota</taxon>
        <taxon>Metazoa</taxon>
        <taxon>Ecdysozoa</taxon>
        <taxon>Arthropoda</taxon>
        <taxon>Chelicerata</taxon>
        <taxon>Arachnida</taxon>
        <taxon>Araneae</taxon>
        <taxon>Araneomorphae</taxon>
        <taxon>Entelegynae</taxon>
        <taxon>Araneoidea</taxon>
        <taxon>Araneidae</taxon>
        <taxon>Araneus</taxon>
    </lineage>
</organism>
<evidence type="ECO:0000313" key="3">
    <source>
        <dbReference type="Proteomes" id="UP000499080"/>
    </source>
</evidence>
<feature type="region of interest" description="Disordered" evidence="1">
    <location>
        <begin position="58"/>
        <end position="94"/>
    </location>
</feature>
<protein>
    <submittedName>
        <fullName evidence="2">Uncharacterized protein</fullName>
    </submittedName>
</protein>
<evidence type="ECO:0000313" key="2">
    <source>
        <dbReference type="EMBL" id="GBO17287.1"/>
    </source>
</evidence>